<dbReference type="Gene3D" id="1.10.1380.10">
    <property type="entry name" value="Neutral endopeptidase , domain2"/>
    <property type="match status" value="1"/>
</dbReference>
<dbReference type="AlphaFoldDB" id="A0A6M4GWM0"/>
<keyword evidence="8" id="KW-0732">Signal</keyword>
<comment type="cofactor">
    <cofactor evidence="1">
        <name>Zn(2+)</name>
        <dbReference type="ChEBI" id="CHEBI:29105"/>
    </cofactor>
</comment>
<feature type="domain" description="Peptidase M13 C-terminal" evidence="9">
    <location>
        <begin position="470"/>
        <end position="668"/>
    </location>
</feature>
<dbReference type="EMBL" id="CP053069">
    <property type="protein sequence ID" value="QJR11405.1"/>
    <property type="molecule type" value="Genomic_DNA"/>
</dbReference>
<evidence type="ECO:0000313" key="11">
    <source>
        <dbReference type="EMBL" id="QJR11405.1"/>
    </source>
</evidence>
<evidence type="ECO:0000259" key="9">
    <source>
        <dbReference type="Pfam" id="PF01431"/>
    </source>
</evidence>
<feature type="domain" description="Peptidase M13 N-terminal" evidence="10">
    <location>
        <begin position="35"/>
        <end position="418"/>
    </location>
</feature>
<dbReference type="GO" id="GO:0005886">
    <property type="term" value="C:plasma membrane"/>
    <property type="evidence" value="ECO:0007669"/>
    <property type="project" value="TreeGrafter"/>
</dbReference>
<dbReference type="RefSeq" id="WP_171092726.1">
    <property type="nucleotide sequence ID" value="NZ_CP053069.1"/>
</dbReference>
<dbReference type="GO" id="GO:0016485">
    <property type="term" value="P:protein processing"/>
    <property type="evidence" value="ECO:0007669"/>
    <property type="project" value="TreeGrafter"/>
</dbReference>
<dbReference type="Pfam" id="PF01431">
    <property type="entry name" value="Peptidase_M13"/>
    <property type="match status" value="1"/>
</dbReference>
<evidence type="ECO:0000313" key="12">
    <source>
        <dbReference type="Proteomes" id="UP000501534"/>
    </source>
</evidence>
<reference evidence="11 12" key="1">
    <citation type="submission" date="2020-04" db="EMBL/GenBank/DDBJ databases">
        <title>Usitatibacter rugosus gen. nov., sp. nov. and Usitatibacter palustris sp. nov., novel members of Usitatibacteraceae fam. nov. within the order Nitrosomonadales isolated from soil.</title>
        <authorList>
            <person name="Huber K.J."/>
            <person name="Neumann-Schaal M."/>
            <person name="Geppert A."/>
            <person name="Luckner M."/>
            <person name="Wanner G."/>
            <person name="Overmann J."/>
        </authorList>
    </citation>
    <scope>NUCLEOTIDE SEQUENCE [LARGE SCALE GENOMIC DNA]</scope>
    <source>
        <strain evidence="11 12">0125_3</strain>
    </source>
</reference>
<gene>
    <name evidence="11" type="primary">pepO_3</name>
    <name evidence="11" type="ORF">DSM104443_02480</name>
</gene>
<keyword evidence="6" id="KW-0862">Zinc</keyword>
<dbReference type="PANTHER" id="PTHR11733:SF167">
    <property type="entry name" value="FI17812P1-RELATED"/>
    <property type="match status" value="1"/>
</dbReference>
<evidence type="ECO:0000256" key="4">
    <source>
        <dbReference type="ARBA" id="ARBA00022723"/>
    </source>
</evidence>
<dbReference type="Proteomes" id="UP000501534">
    <property type="component" value="Chromosome"/>
</dbReference>
<keyword evidence="4" id="KW-0479">Metal-binding</keyword>
<dbReference type="Gene3D" id="3.40.390.10">
    <property type="entry name" value="Collagenase (Catalytic Domain)"/>
    <property type="match status" value="1"/>
</dbReference>
<keyword evidence="3" id="KW-0645">Protease</keyword>
<dbReference type="InterPro" id="IPR008753">
    <property type="entry name" value="Peptidase_M13_N"/>
</dbReference>
<dbReference type="Pfam" id="PF05649">
    <property type="entry name" value="Peptidase_M13_N"/>
    <property type="match status" value="1"/>
</dbReference>
<evidence type="ECO:0000256" key="7">
    <source>
        <dbReference type="ARBA" id="ARBA00023049"/>
    </source>
</evidence>
<dbReference type="KEGG" id="uru:DSM104443_02480"/>
<feature type="chain" id="PRO_5026846503" evidence="8">
    <location>
        <begin position="23"/>
        <end position="673"/>
    </location>
</feature>
<dbReference type="InterPro" id="IPR042089">
    <property type="entry name" value="Peptidase_M13_dom_2"/>
</dbReference>
<keyword evidence="5 11" id="KW-0378">Hydrolase</keyword>
<dbReference type="PRINTS" id="PR00786">
    <property type="entry name" value="NEPRILYSIN"/>
</dbReference>
<dbReference type="CDD" id="cd08662">
    <property type="entry name" value="M13"/>
    <property type="match status" value="1"/>
</dbReference>
<name>A0A6M4GWM0_9PROT</name>
<evidence type="ECO:0000256" key="8">
    <source>
        <dbReference type="SAM" id="SignalP"/>
    </source>
</evidence>
<evidence type="ECO:0000256" key="1">
    <source>
        <dbReference type="ARBA" id="ARBA00001947"/>
    </source>
</evidence>
<evidence type="ECO:0000259" key="10">
    <source>
        <dbReference type="Pfam" id="PF05649"/>
    </source>
</evidence>
<dbReference type="EC" id="3.4.24.-" evidence="11"/>
<evidence type="ECO:0000256" key="6">
    <source>
        <dbReference type="ARBA" id="ARBA00022833"/>
    </source>
</evidence>
<feature type="signal peptide" evidence="8">
    <location>
        <begin position="1"/>
        <end position="22"/>
    </location>
</feature>
<dbReference type="InterPro" id="IPR000718">
    <property type="entry name" value="Peptidase_M13"/>
</dbReference>
<accession>A0A6M4GWM0</accession>
<organism evidence="11 12">
    <name type="scientific">Usitatibacter rugosus</name>
    <dbReference type="NCBI Taxonomy" id="2732067"/>
    <lineage>
        <taxon>Bacteria</taxon>
        <taxon>Pseudomonadati</taxon>
        <taxon>Pseudomonadota</taxon>
        <taxon>Betaproteobacteria</taxon>
        <taxon>Nitrosomonadales</taxon>
        <taxon>Usitatibacteraceae</taxon>
        <taxon>Usitatibacter</taxon>
    </lineage>
</organism>
<keyword evidence="7" id="KW-0482">Metalloprotease</keyword>
<dbReference type="SUPFAM" id="SSF55486">
    <property type="entry name" value="Metalloproteases ('zincins'), catalytic domain"/>
    <property type="match status" value="1"/>
</dbReference>
<dbReference type="InterPro" id="IPR024079">
    <property type="entry name" value="MetalloPept_cat_dom_sf"/>
</dbReference>
<evidence type="ECO:0000256" key="2">
    <source>
        <dbReference type="ARBA" id="ARBA00007357"/>
    </source>
</evidence>
<evidence type="ECO:0000256" key="3">
    <source>
        <dbReference type="ARBA" id="ARBA00022670"/>
    </source>
</evidence>
<dbReference type="GO" id="GO:0046872">
    <property type="term" value="F:metal ion binding"/>
    <property type="evidence" value="ECO:0007669"/>
    <property type="project" value="UniProtKB-KW"/>
</dbReference>
<evidence type="ECO:0000256" key="5">
    <source>
        <dbReference type="ARBA" id="ARBA00022801"/>
    </source>
</evidence>
<proteinExistence type="inferred from homology"/>
<comment type="similarity">
    <text evidence="2">Belongs to the peptidase M13 family.</text>
</comment>
<dbReference type="PANTHER" id="PTHR11733">
    <property type="entry name" value="ZINC METALLOPROTEASE FAMILY M13 NEPRILYSIN-RELATED"/>
    <property type="match status" value="1"/>
</dbReference>
<dbReference type="InterPro" id="IPR018497">
    <property type="entry name" value="Peptidase_M13_C"/>
</dbReference>
<protein>
    <submittedName>
        <fullName evidence="11">Neutral endopeptidase</fullName>
        <ecNumber evidence="11">3.4.24.-</ecNumber>
    </submittedName>
</protein>
<dbReference type="PROSITE" id="PS51885">
    <property type="entry name" value="NEPRILYSIN"/>
    <property type="match status" value="1"/>
</dbReference>
<keyword evidence="12" id="KW-1185">Reference proteome</keyword>
<sequence>MKNTFRRIALASALAAGLPAAALDVESYSKDIDACTDFYRYVNAQWLSKTTIPADRASWGVGAEMQKRNEALIRESIAAARSNPPPEGSAQRKAIDFYESGMSLEAIERAGLAPLVSVQATLDEVKDAKSLARALAALHTSGIPAGFDFTVKQDLKDSTHYLFDLTQGGLGLPERDYYFKTDAKTKEQREKYRAHMARMFELAGDKPAAAKANANTAFAIETALARASRTAVDLRDDEKNYNKTTVAKLTSGAPGFPWTEYLNALGAASLANLNNAQPAFSKAFATQVASRPAAQWRTYLRWSALRKLAPMLPKAISDESFAFNQGVINGLKARPEREREVLTIMNGPYGDEPMAQALGQIYVAKAFPPEAKARADALIVNVKAALGDRLREVDWMGDATRQKALAKLAAMNVKIGYPTPWKDYADARIAAAPFAQNWMEAKRFETRRVLKRLGQPVDRSEWWMAPQMVNAYYDPSLNEIVFPAAILQPPMFDATADDAVNYGGIGMVIGHEITHGFDDSGRKYDAQGNLKDWWTADDAKRYDARAQLMVKQFDGYVGVEGLHVNGKLTLGENISDLGGVKIAYLALQKSLAGKPREPVQGFTPEQRFFLAFAESWRRLDRPERERLIIQTDGHSPGRFRVRGPTENLPEFAKAFSCDPAKALRAESERVHIW</sequence>
<dbReference type="GO" id="GO:0004222">
    <property type="term" value="F:metalloendopeptidase activity"/>
    <property type="evidence" value="ECO:0007669"/>
    <property type="project" value="InterPro"/>
</dbReference>